<dbReference type="EMBL" id="JFHD01000041">
    <property type="protein sequence ID" value="KDR25887.1"/>
    <property type="molecule type" value="Genomic_DNA"/>
</dbReference>
<keyword evidence="2" id="KW-1185">Reference proteome</keyword>
<name>A0A656QC06_9BURK</name>
<evidence type="ECO:0000313" key="2">
    <source>
        <dbReference type="Proteomes" id="UP000027451"/>
    </source>
</evidence>
<reference evidence="1 2" key="1">
    <citation type="submission" date="2014-03" db="EMBL/GenBank/DDBJ databases">
        <title>Draft Genome Sequences of Four Burkholderia Strains.</title>
        <authorList>
            <person name="Liu X.Y."/>
            <person name="Li C.X."/>
            <person name="Xu J.H."/>
        </authorList>
    </citation>
    <scope>NUCLEOTIDE SEQUENCE [LARGE SCALE GENOMIC DNA]</scope>
    <source>
        <strain evidence="1 2">OP-1</strain>
    </source>
</reference>
<proteinExistence type="predicted"/>
<sequence length="74" mass="8228">MKLIDFPRNHNIRTLAGLAETGGMRPLEELAIRCLQTPADVRYGETSVSLEEAVEAHYGSLLLGQRIFEAMIDV</sequence>
<gene>
    <name evidence="1" type="ORF">BG60_26600</name>
</gene>
<protein>
    <submittedName>
        <fullName evidence="1">Uncharacterized protein</fullName>
    </submittedName>
</protein>
<evidence type="ECO:0000313" key="1">
    <source>
        <dbReference type="EMBL" id="KDR25887.1"/>
    </source>
</evidence>
<accession>A0A656QC06</accession>
<organism evidence="1 2">
    <name type="scientific">Caballeronia zhejiangensis</name>
    <dbReference type="NCBI Taxonomy" id="871203"/>
    <lineage>
        <taxon>Bacteria</taxon>
        <taxon>Pseudomonadati</taxon>
        <taxon>Pseudomonadota</taxon>
        <taxon>Betaproteobacteria</taxon>
        <taxon>Burkholderiales</taxon>
        <taxon>Burkholderiaceae</taxon>
        <taxon>Caballeronia</taxon>
    </lineage>
</organism>
<dbReference type="AlphaFoldDB" id="A0A656QC06"/>
<dbReference type="Proteomes" id="UP000027451">
    <property type="component" value="Unassembled WGS sequence"/>
</dbReference>
<comment type="caution">
    <text evidence="1">The sequence shown here is derived from an EMBL/GenBank/DDBJ whole genome shotgun (WGS) entry which is preliminary data.</text>
</comment>